<sequence length="49" mass="5706">MLYSELSAKQKNIIIMGRSIKNRIKISVISRNKAIVIKNFRKHNPLLLN</sequence>
<dbReference type="HOGENOM" id="CLU_3142467_0_0_6"/>
<dbReference type="Proteomes" id="UP000002412">
    <property type="component" value="Chromosome"/>
</dbReference>
<evidence type="ECO:0000313" key="1">
    <source>
        <dbReference type="EMBL" id="ABS49091.1"/>
    </source>
</evidence>
<dbReference type="EMBL" id="CP000720">
    <property type="protein sequence ID" value="ABS49091.1"/>
    <property type="molecule type" value="Genomic_DNA"/>
</dbReference>
<dbReference type="KEGG" id="ypi:YpsIP31758_2116"/>
<dbReference type="AlphaFoldDB" id="A0A0U1R1K7"/>
<accession>A0A0U1R1K7</accession>
<gene>
    <name evidence="1" type="ordered locus">YpsIP31758_2116</name>
</gene>
<evidence type="ECO:0000313" key="2">
    <source>
        <dbReference type="Proteomes" id="UP000002412"/>
    </source>
</evidence>
<name>A0A0U1R1K7_YERP3</name>
<reference evidence="1 2" key="1">
    <citation type="journal article" date="2007" name="PLoS Genet.">
        <title>The complete genome sequence of Yersinia pseudotuberculosis IP31758, the causative agent of Far East scarlet-like fever.</title>
        <authorList>
            <person name="Eppinger M."/>
            <person name="Rosovitz M.J."/>
            <person name="Fricke W.F."/>
            <person name="Rasko D.A."/>
            <person name="Kokorina G."/>
            <person name="Fayolle C."/>
            <person name="Lindler L.E."/>
            <person name="Carniel E."/>
            <person name="Ravel J."/>
        </authorList>
    </citation>
    <scope>NUCLEOTIDE SEQUENCE [LARGE SCALE GENOMIC DNA]</scope>
    <source>
        <strain evidence="1 2">IP 31758</strain>
    </source>
</reference>
<protein>
    <submittedName>
        <fullName evidence="1">Uncharacterized protein</fullName>
    </submittedName>
</protein>
<proteinExistence type="predicted"/>
<organism evidence="1 2">
    <name type="scientific">Yersinia pseudotuberculosis serotype O:1b (strain IP 31758)</name>
    <dbReference type="NCBI Taxonomy" id="349747"/>
    <lineage>
        <taxon>Bacteria</taxon>
        <taxon>Pseudomonadati</taxon>
        <taxon>Pseudomonadota</taxon>
        <taxon>Gammaproteobacteria</taxon>
        <taxon>Enterobacterales</taxon>
        <taxon>Yersiniaceae</taxon>
        <taxon>Yersinia</taxon>
    </lineage>
</organism>